<evidence type="ECO:0000313" key="5">
    <source>
        <dbReference type="EMBL" id="SJK99003.1"/>
    </source>
</evidence>
<proteinExistence type="predicted"/>
<dbReference type="STRING" id="47428.A0A284QRG3"/>
<protein>
    <recommendedName>
        <fullName evidence="4">Alpha-type protein kinase domain-containing protein</fullName>
    </recommendedName>
</protein>
<keyword evidence="3" id="KW-0418">Kinase</keyword>
<dbReference type="EMBL" id="FUEG01000001">
    <property type="protein sequence ID" value="SJK99003.1"/>
    <property type="molecule type" value="Genomic_DNA"/>
</dbReference>
<feature type="domain" description="Alpha-type protein kinase" evidence="4">
    <location>
        <begin position="1"/>
        <end position="247"/>
    </location>
</feature>
<sequence>MADRTDEYSVAEESDSIEICRGWRDHARESADLTKGFLGKGYSKYAFLGRYHGKDVCVLQCGTHMSTIHENNKELLAELRLLQMGGWFSESFHRRATAERCTVPSIRFNVIDTFIGEVESSDLHKCAEDKSGLVWPTFLVAPLLPMKGLYQQRKFSGSAQIGQNEDAVGQVADAFAHHIFEDSQGEIMFADIQGVVGPGPSLILFDPQAHTIHKNAGPNDKGIVELERFVNEHVCNKFCVGLMLDPAAEILRTAKERLKL</sequence>
<dbReference type="PROSITE" id="PS51158">
    <property type="entry name" value="ALPHA_KINASE"/>
    <property type="match status" value="1"/>
</dbReference>
<dbReference type="Pfam" id="PF02816">
    <property type="entry name" value="Alpha_kinase"/>
    <property type="match status" value="1"/>
</dbReference>
<dbReference type="GO" id="GO:0004674">
    <property type="term" value="F:protein serine/threonine kinase activity"/>
    <property type="evidence" value="ECO:0007669"/>
    <property type="project" value="UniProtKB-KW"/>
</dbReference>
<accession>A0A284QRG3</accession>
<keyword evidence="1" id="KW-0723">Serine/threonine-protein kinase</keyword>
<gene>
    <name evidence="5" type="ORF">ARMOST_02284</name>
</gene>
<evidence type="ECO:0000313" key="6">
    <source>
        <dbReference type="Proteomes" id="UP000219338"/>
    </source>
</evidence>
<dbReference type="InterPro" id="IPR011009">
    <property type="entry name" value="Kinase-like_dom_sf"/>
</dbReference>
<dbReference type="Proteomes" id="UP000219338">
    <property type="component" value="Unassembled WGS sequence"/>
</dbReference>
<dbReference type="OrthoDB" id="301415at2759"/>
<evidence type="ECO:0000256" key="2">
    <source>
        <dbReference type="ARBA" id="ARBA00022679"/>
    </source>
</evidence>
<reference evidence="6" key="1">
    <citation type="journal article" date="2017" name="Nat. Ecol. Evol.">
        <title>Genome expansion and lineage-specific genetic innovations in the forest pathogenic fungi Armillaria.</title>
        <authorList>
            <person name="Sipos G."/>
            <person name="Prasanna A.N."/>
            <person name="Walter M.C."/>
            <person name="O'Connor E."/>
            <person name="Balint B."/>
            <person name="Krizsan K."/>
            <person name="Kiss B."/>
            <person name="Hess J."/>
            <person name="Varga T."/>
            <person name="Slot J."/>
            <person name="Riley R."/>
            <person name="Boka B."/>
            <person name="Rigling D."/>
            <person name="Barry K."/>
            <person name="Lee J."/>
            <person name="Mihaltcheva S."/>
            <person name="LaButti K."/>
            <person name="Lipzen A."/>
            <person name="Waldron R."/>
            <person name="Moloney N.M."/>
            <person name="Sperisen C."/>
            <person name="Kredics L."/>
            <person name="Vagvoelgyi C."/>
            <person name="Patrignani A."/>
            <person name="Fitzpatrick D."/>
            <person name="Nagy I."/>
            <person name="Doyle S."/>
            <person name="Anderson J.B."/>
            <person name="Grigoriev I.V."/>
            <person name="Gueldener U."/>
            <person name="Muensterkoetter M."/>
            <person name="Nagy L.G."/>
        </authorList>
    </citation>
    <scope>NUCLEOTIDE SEQUENCE [LARGE SCALE GENOMIC DNA]</scope>
    <source>
        <strain evidence="6">C18/9</strain>
    </source>
</reference>
<name>A0A284QRG3_ARMOS</name>
<keyword evidence="6" id="KW-1185">Reference proteome</keyword>
<dbReference type="OMA" id="EIMFADI"/>
<dbReference type="SUPFAM" id="SSF56112">
    <property type="entry name" value="Protein kinase-like (PK-like)"/>
    <property type="match status" value="1"/>
</dbReference>
<evidence type="ECO:0000256" key="1">
    <source>
        <dbReference type="ARBA" id="ARBA00022527"/>
    </source>
</evidence>
<dbReference type="Gene3D" id="3.20.200.10">
    <property type="entry name" value="MHCK/EF2 kinase"/>
    <property type="match status" value="1"/>
</dbReference>
<evidence type="ECO:0000256" key="3">
    <source>
        <dbReference type="ARBA" id="ARBA00022777"/>
    </source>
</evidence>
<keyword evidence="2" id="KW-0808">Transferase</keyword>
<dbReference type="GO" id="GO:0005524">
    <property type="term" value="F:ATP binding"/>
    <property type="evidence" value="ECO:0007669"/>
    <property type="project" value="InterPro"/>
</dbReference>
<organism evidence="5 6">
    <name type="scientific">Armillaria ostoyae</name>
    <name type="common">Armillaria root rot fungus</name>
    <dbReference type="NCBI Taxonomy" id="47428"/>
    <lineage>
        <taxon>Eukaryota</taxon>
        <taxon>Fungi</taxon>
        <taxon>Dikarya</taxon>
        <taxon>Basidiomycota</taxon>
        <taxon>Agaricomycotina</taxon>
        <taxon>Agaricomycetes</taxon>
        <taxon>Agaricomycetidae</taxon>
        <taxon>Agaricales</taxon>
        <taxon>Marasmiineae</taxon>
        <taxon>Physalacriaceae</taxon>
        <taxon>Armillaria</taxon>
    </lineage>
</organism>
<dbReference type="InterPro" id="IPR004166">
    <property type="entry name" value="a-kinase_dom"/>
</dbReference>
<dbReference type="CDD" id="cd04515">
    <property type="entry name" value="Alpha_kinase"/>
    <property type="match status" value="1"/>
</dbReference>
<evidence type="ECO:0000259" key="4">
    <source>
        <dbReference type="PROSITE" id="PS51158"/>
    </source>
</evidence>
<dbReference type="AlphaFoldDB" id="A0A284QRG3"/>